<evidence type="ECO:0000256" key="1">
    <source>
        <dbReference type="ARBA" id="ARBA00003732"/>
    </source>
</evidence>
<dbReference type="PANTHER" id="PTHR10634">
    <property type="entry name" value="AN1-TYPE ZINC FINGER PROTEIN"/>
    <property type="match status" value="1"/>
</dbReference>
<dbReference type="SUPFAM" id="SSF57716">
    <property type="entry name" value="Glucocorticoid receptor-like (DNA-binding domain)"/>
    <property type="match status" value="1"/>
</dbReference>
<comment type="function">
    <text evidence="1">May be involved in environmental stress response.</text>
</comment>
<dbReference type="Pfam" id="PF01754">
    <property type="entry name" value="zf-A20"/>
    <property type="match status" value="1"/>
</dbReference>
<dbReference type="InterPro" id="IPR000058">
    <property type="entry name" value="Znf_AN1"/>
</dbReference>
<dbReference type="SMART" id="SM00154">
    <property type="entry name" value="ZnF_AN1"/>
    <property type="match status" value="1"/>
</dbReference>
<feature type="region of interest" description="Disordered" evidence="6">
    <location>
        <begin position="28"/>
        <end position="63"/>
    </location>
</feature>
<dbReference type="PROSITE" id="PS51039">
    <property type="entry name" value="ZF_AN1"/>
    <property type="match status" value="1"/>
</dbReference>
<reference evidence="9 10" key="1">
    <citation type="submission" date="2021-07" db="EMBL/GenBank/DDBJ databases">
        <title>The Aristolochia fimbriata genome: insights into angiosperm evolution, floral development and chemical biosynthesis.</title>
        <authorList>
            <person name="Jiao Y."/>
        </authorList>
    </citation>
    <scope>NUCLEOTIDE SEQUENCE [LARGE SCALE GENOMIC DNA]</scope>
    <source>
        <strain evidence="9">IBCAS-2021</strain>
        <tissue evidence="9">Leaf</tissue>
    </source>
</reference>
<evidence type="ECO:0000259" key="7">
    <source>
        <dbReference type="PROSITE" id="PS51036"/>
    </source>
</evidence>
<sequence length="290" mass="31388">MPERERKKEKESCLVPFGLRLSSLKIPPLLSLKPDLPPRDSSNSNRRKLRLPKNDDGGEGRRRRITRLSSSVAIPSLSLGGRRPTRSVRRRESGKDMASEDSLNRIQDGTHCQTSETVTLCANGCGFFGSAATMDLCSVCYRDYKIKQERAAAAVEKSLNAPKTEPIAAPPPPPSSYLPIASPSSSSSPAAVAIVTSTPVVPTRPAAAVAVVTSTPVVPTRPPAAAATNRCFTCRKRVGVVGFSCRCGNTFCGSHRYPEEHACDFDFKTRGRDEIAKANPLVVKDKLERI</sequence>
<evidence type="ECO:0000256" key="5">
    <source>
        <dbReference type="PROSITE-ProRule" id="PRU00449"/>
    </source>
</evidence>
<dbReference type="FunFam" id="4.10.1110.10:FF:000001">
    <property type="entry name" value="Zinc finger AN1-type containing 6"/>
    <property type="match status" value="1"/>
</dbReference>
<evidence type="ECO:0000256" key="4">
    <source>
        <dbReference type="ARBA" id="ARBA00022833"/>
    </source>
</evidence>
<organism evidence="9 10">
    <name type="scientific">Aristolochia fimbriata</name>
    <name type="common">White veined hardy Dutchman's pipe vine</name>
    <dbReference type="NCBI Taxonomy" id="158543"/>
    <lineage>
        <taxon>Eukaryota</taxon>
        <taxon>Viridiplantae</taxon>
        <taxon>Streptophyta</taxon>
        <taxon>Embryophyta</taxon>
        <taxon>Tracheophyta</taxon>
        <taxon>Spermatophyta</taxon>
        <taxon>Magnoliopsida</taxon>
        <taxon>Magnoliidae</taxon>
        <taxon>Piperales</taxon>
        <taxon>Aristolochiaceae</taxon>
        <taxon>Aristolochia</taxon>
    </lineage>
</organism>
<gene>
    <name evidence="9" type="ORF">H6P81_016425</name>
</gene>
<dbReference type="GO" id="GO:0003677">
    <property type="term" value="F:DNA binding"/>
    <property type="evidence" value="ECO:0007669"/>
    <property type="project" value="InterPro"/>
</dbReference>
<evidence type="ECO:0000256" key="3">
    <source>
        <dbReference type="ARBA" id="ARBA00022771"/>
    </source>
</evidence>
<evidence type="ECO:0000256" key="6">
    <source>
        <dbReference type="SAM" id="MobiDB-lite"/>
    </source>
</evidence>
<keyword evidence="3 5" id="KW-0863">Zinc-finger</keyword>
<dbReference type="AlphaFoldDB" id="A0AAV7E893"/>
<comment type="caution">
    <text evidence="9">The sequence shown here is derived from an EMBL/GenBank/DDBJ whole genome shotgun (WGS) entry which is preliminary data.</text>
</comment>
<protein>
    <submittedName>
        <fullName evidence="9">Uncharacterized protein</fullName>
    </submittedName>
</protein>
<name>A0AAV7E893_ARIFI</name>
<feature type="domain" description="A20-type" evidence="7">
    <location>
        <begin position="115"/>
        <end position="149"/>
    </location>
</feature>
<dbReference type="SUPFAM" id="SSF118310">
    <property type="entry name" value="AN1-like Zinc finger"/>
    <property type="match status" value="1"/>
</dbReference>
<dbReference type="Gene3D" id="4.10.1110.10">
    <property type="entry name" value="AN1-like Zinc finger"/>
    <property type="match status" value="1"/>
</dbReference>
<evidence type="ECO:0000259" key="8">
    <source>
        <dbReference type="PROSITE" id="PS51039"/>
    </source>
</evidence>
<feature type="compositionally biased region" description="Low complexity" evidence="6">
    <location>
        <begin position="28"/>
        <end position="42"/>
    </location>
</feature>
<dbReference type="Gene3D" id="1.20.5.4770">
    <property type="match status" value="1"/>
</dbReference>
<dbReference type="SMART" id="SM00259">
    <property type="entry name" value="ZnF_A20"/>
    <property type="match status" value="1"/>
</dbReference>
<evidence type="ECO:0000313" key="10">
    <source>
        <dbReference type="Proteomes" id="UP000825729"/>
    </source>
</evidence>
<keyword evidence="2" id="KW-0479">Metal-binding</keyword>
<dbReference type="InterPro" id="IPR002653">
    <property type="entry name" value="Znf_A20"/>
</dbReference>
<feature type="region of interest" description="Disordered" evidence="6">
    <location>
        <begin position="76"/>
        <end position="104"/>
    </location>
</feature>
<evidence type="ECO:0000256" key="2">
    <source>
        <dbReference type="ARBA" id="ARBA00022723"/>
    </source>
</evidence>
<proteinExistence type="predicted"/>
<dbReference type="GO" id="GO:0008270">
    <property type="term" value="F:zinc ion binding"/>
    <property type="evidence" value="ECO:0007669"/>
    <property type="project" value="UniProtKB-KW"/>
</dbReference>
<keyword evidence="4" id="KW-0862">Zinc</keyword>
<keyword evidence="10" id="KW-1185">Reference proteome</keyword>
<dbReference type="InterPro" id="IPR035896">
    <property type="entry name" value="AN1-like_Znf"/>
</dbReference>
<evidence type="ECO:0000313" key="9">
    <source>
        <dbReference type="EMBL" id="KAG9445085.1"/>
    </source>
</evidence>
<dbReference type="Pfam" id="PF01428">
    <property type="entry name" value="zf-AN1"/>
    <property type="match status" value="1"/>
</dbReference>
<accession>A0AAV7E893</accession>
<feature type="domain" description="AN1-type" evidence="8">
    <location>
        <begin position="225"/>
        <end position="271"/>
    </location>
</feature>
<feature type="region of interest" description="Disordered" evidence="6">
    <location>
        <begin position="163"/>
        <end position="182"/>
    </location>
</feature>
<dbReference type="PROSITE" id="PS51036">
    <property type="entry name" value="ZF_A20"/>
    <property type="match status" value="1"/>
</dbReference>
<dbReference type="Proteomes" id="UP000825729">
    <property type="component" value="Unassembled WGS sequence"/>
</dbReference>
<dbReference type="PANTHER" id="PTHR10634:SF67">
    <property type="entry name" value="AN1-TYPE ZINC FINGER PROTEIN 3"/>
    <property type="match status" value="1"/>
</dbReference>
<dbReference type="InterPro" id="IPR050652">
    <property type="entry name" value="AN1_A20_ZnFinger"/>
</dbReference>
<dbReference type="EMBL" id="JAINDJ010000006">
    <property type="protein sequence ID" value="KAG9445085.1"/>
    <property type="molecule type" value="Genomic_DNA"/>
</dbReference>